<reference evidence="1 2" key="1">
    <citation type="submission" date="2019-08" db="EMBL/GenBank/DDBJ databases">
        <title>The genome of the soybean aphid Biotype 1, its phylome, world population structure and adaptation to the North American continent.</title>
        <authorList>
            <person name="Giordano R."/>
            <person name="Donthu R.K."/>
            <person name="Hernandez A.G."/>
            <person name="Wright C.L."/>
            <person name="Zimin A.V."/>
        </authorList>
    </citation>
    <scope>NUCLEOTIDE SEQUENCE [LARGE SCALE GENOMIC DNA]</scope>
    <source>
        <tissue evidence="1">Whole aphids</tissue>
    </source>
</reference>
<organism evidence="1 2">
    <name type="scientific">Aphis glycines</name>
    <name type="common">Soybean aphid</name>
    <dbReference type="NCBI Taxonomy" id="307491"/>
    <lineage>
        <taxon>Eukaryota</taxon>
        <taxon>Metazoa</taxon>
        <taxon>Ecdysozoa</taxon>
        <taxon>Arthropoda</taxon>
        <taxon>Hexapoda</taxon>
        <taxon>Insecta</taxon>
        <taxon>Pterygota</taxon>
        <taxon>Neoptera</taxon>
        <taxon>Paraneoptera</taxon>
        <taxon>Hemiptera</taxon>
        <taxon>Sternorrhyncha</taxon>
        <taxon>Aphidomorpha</taxon>
        <taxon>Aphidoidea</taxon>
        <taxon>Aphididae</taxon>
        <taxon>Aphidini</taxon>
        <taxon>Aphis</taxon>
        <taxon>Aphis</taxon>
    </lineage>
</organism>
<proteinExistence type="predicted"/>
<dbReference type="Pfam" id="PF07004">
    <property type="entry name" value="SHIPPO-rpt"/>
    <property type="match status" value="1"/>
</dbReference>
<evidence type="ECO:0000313" key="1">
    <source>
        <dbReference type="EMBL" id="KAE9530498.1"/>
    </source>
</evidence>
<dbReference type="InterPro" id="IPR010736">
    <property type="entry name" value="SHIPPO-rpt"/>
</dbReference>
<dbReference type="EMBL" id="VYZN01000042">
    <property type="protein sequence ID" value="KAE9530498.1"/>
    <property type="molecule type" value="Genomic_DNA"/>
</dbReference>
<dbReference type="OrthoDB" id="429991at2759"/>
<protein>
    <submittedName>
        <fullName evidence="1">Uncharacterized protein</fullName>
    </submittedName>
</protein>
<dbReference type="AlphaFoldDB" id="A0A6G0TCP3"/>
<comment type="caution">
    <text evidence="1">The sequence shown here is derived from an EMBL/GenBank/DDBJ whole genome shotgun (WGS) entry which is preliminary data.</text>
</comment>
<dbReference type="Proteomes" id="UP000475862">
    <property type="component" value="Unassembled WGS sequence"/>
</dbReference>
<gene>
    <name evidence="1" type="ORF">AGLY_010960</name>
</gene>
<keyword evidence="2" id="KW-1185">Reference proteome</keyword>
<sequence>MIKNFLITGPAPNSYTIPTTIGFARHTLTKCRLPSITIGRKRANSPGHGHGLLYNLRDQTRFGRLYRPDFGLGTRRPLPREHLPAPNTYYPKMDSVRPKAPKASFKSRTLQFGRIDDCYPSPNTYTLPLSDVYRRSKKSACVKITEPRFKVVSEAVPAPNTYSLPSTGIYKYGQTVRSTILLKRPENIESLAPPPNRYYLPKTKGPAKTFGRKDGHKRAVYLTVDDLWE</sequence>
<accession>A0A6G0TCP3</accession>
<name>A0A6G0TCP3_APHGL</name>
<evidence type="ECO:0000313" key="2">
    <source>
        <dbReference type="Proteomes" id="UP000475862"/>
    </source>
</evidence>